<accession>A0A645GYG8</accession>
<sequence length="127" mass="13788">MDKPVLGQILDLVSVEPRVPFSHGLFPPGGAGRSRRNERPTQNVGIGEQLGGLRIADGIEASNQFPTPLPCDANVVECDFATLAHTPGQVDAAGQILWLTRQLRHLQLVPRHHFSANLSLLELISAR</sequence>
<reference evidence="2" key="1">
    <citation type="submission" date="2019-08" db="EMBL/GenBank/DDBJ databases">
        <authorList>
            <person name="Kucharzyk K."/>
            <person name="Murdoch R.W."/>
            <person name="Higgins S."/>
            <person name="Loffler F."/>
        </authorList>
    </citation>
    <scope>NUCLEOTIDE SEQUENCE</scope>
</reference>
<evidence type="ECO:0000256" key="1">
    <source>
        <dbReference type="SAM" id="MobiDB-lite"/>
    </source>
</evidence>
<dbReference type="AlphaFoldDB" id="A0A645GYG8"/>
<comment type="caution">
    <text evidence="2">The sequence shown here is derived from an EMBL/GenBank/DDBJ whole genome shotgun (WGS) entry which is preliminary data.</text>
</comment>
<feature type="region of interest" description="Disordered" evidence="1">
    <location>
        <begin position="24"/>
        <end position="44"/>
    </location>
</feature>
<proteinExistence type="predicted"/>
<gene>
    <name evidence="2" type="ORF">SDC9_179340</name>
</gene>
<dbReference type="EMBL" id="VSSQ01083582">
    <property type="protein sequence ID" value="MPN31865.1"/>
    <property type="molecule type" value="Genomic_DNA"/>
</dbReference>
<organism evidence="2">
    <name type="scientific">bioreactor metagenome</name>
    <dbReference type="NCBI Taxonomy" id="1076179"/>
    <lineage>
        <taxon>unclassified sequences</taxon>
        <taxon>metagenomes</taxon>
        <taxon>ecological metagenomes</taxon>
    </lineage>
</organism>
<protein>
    <submittedName>
        <fullName evidence="2">Uncharacterized protein</fullName>
    </submittedName>
</protein>
<evidence type="ECO:0000313" key="2">
    <source>
        <dbReference type="EMBL" id="MPN31865.1"/>
    </source>
</evidence>
<name>A0A645GYG8_9ZZZZ</name>